<gene>
    <name evidence="2" type="ORF">DEH80_00495</name>
</gene>
<proteinExistence type="predicted"/>
<dbReference type="Proteomes" id="UP000251800">
    <property type="component" value="Unassembled WGS sequence"/>
</dbReference>
<keyword evidence="3" id="KW-1185">Reference proteome</keyword>
<feature type="signal peptide" evidence="1">
    <location>
        <begin position="1"/>
        <end position="20"/>
    </location>
</feature>
<keyword evidence="1" id="KW-0732">Signal</keyword>
<evidence type="ECO:0000313" key="3">
    <source>
        <dbReference type="Proteomes" id="UP000251800"/>
    </source>
</evidence>
<name>A0A363UQ64_9GAMM</name>
<dbReference type="Gene3D" id="2.50.20.10">
    <property type="entry name" value="Lipoprotein localisation LolA/LolB/LppX"/>
    <property type="match status" value="1"/>
</dbReference>
<dbReference type="AlphaFoldDB" id="A0A363UQ64"/>
<dbReference type="InterPro" id="IPR010752">
    <property type="entry name" value="DUF1329"/>
</dbReference>
<comment type="caution">
    <text evidence="2">The sequence shown here is derived from an EMBL/GenBank/DDBJ whole genome shotgun (WGS) entry which is preliminary data.</text>
</comment>
<dbReference type="CDD" id="cd16329">
    <property type="entry name" value="LolA_like"/>
    <property type="match status" value="1"/>
</dbReference>
<dbReference type="EMBL" id="QEQK01000001">
    <property type="protein sequence ID" value="PWN57655.1"/>
    <property type="molecule type" value="Genomic_DNA"/>
</dbReference>
<accession>A0A363UQ64</accession>
<dbReference type="Pfam" id="PF07044">
    <property type="entry name" value="DUF1329"/>
    <property type="match status" value="1"/>
</dbReference>
<protein>
    <submittedName>
        <fullName evidence="2">DUF1329 domain-containing protein</fullName>
    </submittedName>
</protein>
<dbReference type="RefSeq" id="WP_109718511.1">
    <property type="nucleotide sequence ID" value="NZ_QEQK01000001.1"/>
</dbReference>
<evidence type="ECO:0000313" key="2">
    <source>
        <dbReference type="EMBL" id="PWN57655.1"/>
    </source>
</evidence>
<sequence>MRHWIAGLAMGGLSVGAATAGVSQEEADELSKSLTPVGAVQAGDEALGLPPWEGGLQEAPRSYKGAGRRYTDPFPDDKPQFVITADNLDEYRDKLTVGQLALFERYPETYVMPVYETRRTFANPQFIYDATKENALNAELSGGGDTVTGAVTGVPFPIPKNGHEVIWNHKTRYRDFSVRRWNNQAAVTSSGAYNLVKLREDVTFRYSQPGIEPEDLDNVLLYFLQVTTEPPRLAGQILLVHETMDQLREPRAAWLYNPGQRRLRRAPNVAYDNPGTGSDGLRTNDQTDTFNGAMDRYDWKLVGKTEIYAPYNSYKIHSDEYDYDDIIQRGHIDQDLTRYELHRVWIVDATLKAGTSHIYKRRTFYVDEDSWQIVAVDIYDKRDELWRVQESHTAMAYDVPYLAPVLESVYDLLANRYLVQAMNNEDDETYSIDVDWETYFNPSNVKKLARR</sequence>
<dbReference type="OrthoDB" id="178023at2"/>
<organism evidence="2 3">
    <name type="scientific">Abyssibacter profundi</name>
    <dbReference type="NCBI Taxonomy" id="2182787"/>
    <lineage>
        <taxon>Bacteria</taxon>
        <taxon>Pseudomonadati</taxon>
        <taxon>Pseudomonadota</taxon>
        <taxon>Gammaproteobacteria</taxon>
        <taxon>Chromatiales</taxon>
        <taxon>Oceanococcaceae</taxon>
        <taxon>Abyssibacter</taxon>
    </lineage>
</organism>
<reference evidence="2 3" key="1">
    <citation type="submission" date="2018-05" db="EMBL/GenBank/DDBJ databases">
        <title>Abyssibacter profundi OUC007T gen. nov., sp. nov, a marine bacterium isolated from seawater of the Mariana Trench.</title>
        <authorList>
            <person name="Zhou S."/>
        </authorList>
    </citation>
    <scope>NUCLEOTIDE SEQUENCE [LARGE SCALE GENOMIC DNA]</scope>
    <source>
        <strain evidence="2 3">OUC007</strain>
    </source>
</reference>
<evidence type="ECO:0000256" key="1">
    <source>
        <dbReference type="SAM" id="SignalP"/>
    </source>
</evidence>
<feature type="chain" id="PRO_5016751677" evidence="1">
    <location>
        <begin position="21"/>
        <end position="451"/>
    </location>
</feature>